<dbReference type="InterPro" id="IPR052179">
    <property type="entry name" value="DD-CPase-like"/>
</dbReference>
<dbReference type="InterPro" id="IPR009045">
    <property type="entry name" value="Zn_M74/Hedgehog-like"/>
</dbReference>
<gene>
    <name evidence="3" type="ORF">SAMN05216282_10314</name>
</gene>
<dbReference type="Proteomes" id="UP000198701">
    <property type="component" value="Unassembled WGS sequence"/>
</dbReference>
<dbReference type="SUPFAM" id="SSF55166">
    <property type="entry name" value="Hedgehog/DD-peptidase"/>
    <property type="match status" value="1"/>
</dbReference>
<dbReference type="InterPro" id="IPR003709">
    <property type="entry name" value="VanY-like_core_dom"/>
</dbReference>
<keyword evidence="3" id="KW-0121">Carboxypeptidase</keyword>
<keyword evidence="1" id="KW-0732">Signal</keyword>
<dbReference type="InterPro" id="IPR058193">
    <property type="entry name" value="VanY/YodJ_core_dom"/>
</dbReference>
<feature type="chain" id="PRO_5011529409" evidence="1">
    <location>
        <begin position="27"/>
        <end position="248"/>
    </location>
</feature>
<sequence length="248" mass="26952">MLATLGVVTSLTLGAALTGSPSQAQAAPEQTLVSRATTKAFAVTSAVVFNRNAASITDPRSPWVVVNKKRPLNPPQLRASARIRTDQLRVAPVAAVGASKAATKMLATYQAETGRRMQSQSAYRSYATQVSVYNASVRIRGVAATDKIIARPGTSEHQTGWAIDVSALPSNCSLSTCFANTHQGKWLSANAWRFGFLLRYPANKVAVTGYSFEPWHYRFVGPYLTTEMRRTGFTTLEEFFRLPAAPSY</sequence>
<reference evidence="3 4" key="1">
    <citation type="submission" date="2016-10" db="EMBL/GenBank/DDBJ databases">
        <authorList>
            <person name="de Groot N.N."/>
        </authorList>
    </citation>
    <scope>NUCLEOTIDE SEQUENCE [LARGE SCALE GENOMIC DNA]</scope>
    <source>
        <strain evidence="3 4">CGMCC 1.5382</strain>
    </source>
</reference>
<evidence type="ECO:0000313" key="3">
    <source>
        <dbReference type="EMBL" id="SDK12258.1"/>
    </source>
</evidence>
<dbReference type="Pfam" id="PF02557">
    <property type="entry name" value="VanY"/>
    <property type="match status" value="1"/>
</dbReference>
<proteinExistence type="predicted"/>
<dbReference type="AlphaFoldDB" id="A0A1G8ZB66"/>
<feature type="signal peptide" evidence="1">
    <location>
        <begin position="1"/>
        <end position="26"/>
    </location>
</feature>
<dbReference type="GO" id="GO:0004180">
    <property type="term" value="F:carboxypeptidase activity"/>
    <property type="evidence" value="ECO:0007669"/>
    <property type="project" value="UniProtKB-KW"/>
</dbReference>
<dbReference type="EMBL" id="FNFU01000003">
    <property type="protein sequence ID" value="SDK12258.1"/>
    <property type="molecule type" value="Genomic_DNA"/>
</dbReference>
<dbReference type="Gene3D" id="3.30.1380.10">
    <property type="match status" value="1"/>
</dbReference>
<keyword evidence="4" id="KW-1185">Reference proteome</keyword>
<feature type="domain" description="D-alanyl-D-alanine carboxypeptidase-like core" evidence="2">
    <location>
        <begin position="98"/>
        <end position="221"/>
    </location>
</feature>
<evidence type="ECO:0000313" key="4">
    <source>
        <dbReference type="Proteomes" id="UP000198701"/>
    </source>
</evidence>
<dbReference type="PANTHER" id="PTHR34385">
    <property type="entry name" value="D-ALANYL-D-ALANINE CARBOXYPEPTIDASE"/>
    <property type="match status" value="1"/>
</dbReference>
<evidence type="ECO:0000259" key="2">
    <source>
        <dbReference type="Pfam" id="PF02557"/>
    </source>
</evidence>
<dbReference type="STRING" id="386301.SAMN05216282_10314"/>
<organism evidence="3 4">
    <name type="scientific">Cryobacterium psychrotolerans</name>
    <dbReference type="NCBI Taxonomy" id="386301"/>
    <lineage>
        <taxon>Bacteria</taxon>
        <taxon>Bacillati</taxon>
        <taxon>Actinomycetota</taxon>
        <taxon>Actinomycetes</taxon>
        <taxon>Micrococcales</taxon>
        <taxon>Microbacteriaceae</taxon>
        <taxon>Cryobacterium</taxon>
    </lineage>
</organism>
<dbReference type="GO" id="GO:0006508">
    <property type="term" value="P:proteolysis"/>
    <property type="evidence" value="ECO:0007669"/>
    <property type="project" value="InterPro"/>
</dbReference>
<dbReference type="PANTHER" id="PTHR34385:SF1">
    <property type="entry name" value="PEPTIDOGLYCAN L-ALANYL-D-GLUTAMATE ENDOPEPTIDASE CWLK"/>
    <property type="match status" value="1"/>
</dbReference>
<keyword evidence="3" id="KW-0378">Hydrolase</keyword>
<dbReference type="CDD" id="cd14852">
    <property type="entry name" value="LD-carboxypeptidase"/>
    <property type="match status" value="1"/>
</dbReference>
<protein>
    <submittedName>
        <fullName evidence="3">D-alanyl-D-alanine carboxypeptidase</fullName>
    </submittedName>
</protein>
<accession>A0A1G8ZB66</accession>
<keyword evidence="3" id="KW-0645">Protease</keyword>
<name>A0A1G8ZB66_9MICO</name>
<evidence type="ECO:0000256" key="1">
    <source>
        <dbReference type="SAM" id="SignalP"/>
    </source>
</evidence>